<gene>
    <name evidence="1" type="ORF">RRU01S_19_00680</name>
</gene>
<dbReference type="InterPro" id="IPR009964">
    <property type="entry name" value="DUF1491"/>
</dbReference>
<evidence type="ECO:0008006" key="3">
    <source>
        <dbReference type="Google" id="ProtNLM"/>
    </source>
</evidence>
<sequence>MRLKSEIFVSALIRRVFSVGDFAAVERKGADAAGAIFIRQRLRGGLENLYAPAPQSFSDDEEERAERRFEQRLSGAEAQEVEVLLEKERRFDSDLWVVELETESVDGLFTVVGG</sequence>
<dbReference type="OrthoDB" id="9809136at2"/>
<comment type="caution">
    <text evidence="1">The sequence shown here is derived from an EMBL/GenBank/DDBJ whole genome shotgun (WGS) entry which is preliminary data.</text>
</comment>
<accession>A0A081CYB7</accession>
<name>A0A081CYB7_9HYPH</name>
<dbReference type="eggNOG" id="COG5447">
    <property type="taxonomic scope" value="Bacteria"/>
</dbReference>
<dbReference type="Gene3D" id="3.40.1530.20">
    <property type="entry name" value="Protein of unknown function (DUF1491)"/>
    <property type="match status" value="1"/>
</dbReference>
<dbReference type="AlphaFoldDB" id="A0A081CYB7"/>
<dbReference type="RefSeq" id="WP_045231208.1">
    <property type="nucleotide sequence ID" value="NZ_BBJU01000019.1"/>
</dbReference>
<evidence type="ECO:0000313" key="2">
    <source>
        <dbReference type="Proteomes" id="UP000028701"/>
    </source>
</evidence>
<reference evidence="1 2" key="1">
    <citation type="submission" date="2014-08" db="EMBL/GenBank/DDBJ databases">
        <title>Whole genome shotgun sequence of Rhizobium rubi NBRC 13261.</title>
        <authorList>
            <person name="Katano-Makiyama Y."/>
            <person name="Hosoyama A."/>
            <person name="Hashimoto M."/>
            <person name="Hosoyama Y."/>
            <person name="Noguchi M."/>
            <person name="Tsuchikane K."/>
            <person name="Uohara A."/>
            <person name="Ohji S."/>
            <person name="Ichikawa N."/>
            <person name="Kimura A."/>
            <person name="Yamazoe A."/>
            <person name="Fujita N."/>
        </authorList>
    </citation>
    <scope>NUCLEOTIDE SEQUENCE [LARGE SCALE GENOMIC DNA]</scope>
    <source>
        <strain evidence="1 2">NBRC 13261</strain>
    </source>
</reference>
<organism evidence="1 2">
    <name type="scientific">Agrobacterium rubi TR3 = NBRC 13261</name>
    <dbReference type="NCBI Taxonomy" id="1368415"/>
    <lineage>
        <taxon>Bacteria</taxon>
        <taxon>Pseudomonadati</taxon>
        <taxon>Pseudomonadota</taxon>
        <taxon>Alphaproteobacteria</taxon>
        <taxon>Hyphomicrobiales</taxon>
        <taxon>Rhizobiaceae</taxon>
        <taxon>Rhizobium/Agrobacterium group</taxon>
        <taxon>Agrobacterium</taxon>
    </lineage>
</organism>
<dbReference type="Proteomes" id="UP000028701">
    <property type="component" value="Unassembled WGS sequence"/>
</dbReference>
<dbReference type="EMBL" id="BBJU01000019">
    <property type="protein sequence ID" value="GAK71663.1"/>
    <property type="molecule type" value="Genomic_DNA"/>
</dbReference>
<protein>
    <recommendedName>
        <fullName evidence="3">DUF1491 family protein</fullName>
    </recommendedName>
</protein>
<dbReference type="Pfam" id="PF07372">
    <property type="entry name" value="DUF1491"/>
    <property type="match status" value="1"/>
</dbReference>
<evidence type="ECO:0000313" key="1">
    <source>
        <dbReference type="EMBL" id="GAK71663.1"/>
    </source>
</evidence>
<proteinExistence type="predicted"/>